<sequence>MPFKNLNFPALGKNAPLALNPPRIPTAGANGGLRWQDLNDPNSPVQVEIVLQPGGVNLNDLVNLEWQNLPADSVKVDAVHLSTGVITLDVAPADILIHLDGVHTYQYFVTAAIGGQTEPSPPATVTVKRQIPGGYDPDAGTEYINENLSAPTGIPPLIDDAIADLGITVTIRAWLNMAECDRPELDWGGLRLTRPPLTPAEVGKPVTFRVEKATLIATPGQVIVRYSIRDVVNNWSRWSLDARTDVEAGDNLLIAPRVLDAVNGVIDLVKLGNQDARVQTPPYEGMGVGDWVYLIWLGYTAEGSEVKVELDWEVKIGDIGWPLDFLIPNGKVRDIAQGKAVARYKVVPLTGTPRDSRRTTVDVIGLVELLPAPRVAGVVGDVLDPAIVPAEGALVRIEKHDLIEAGDSILLLGEGKTASGTPLPYSVTIPVTGSGAANGIEHHVPLVYIMALLGGTVIFRYILTKSGGETLPSTPLPLQVKSLGAQLPKPTVDYAQGDALDPDDVPASGTYVRVNYPMQTADRIDMHWDGLLDYTDWFTIPPNWGGKEVPFPVAKNYVDLNKDQTVDVLYIVTRGGQPLPDSAKQPLLIGSAVEYEPPSIKEAIGNSLDPLAAKDALTAVIPSYDNMMGTYLEVSLIGTAGGGSHTTTPVLVTAQGDQQVALPNTVVALNLNKPVNVTYKVIRNGSPKDSKPMVLAVQPIADEDPAMGRPLIVEAANGGEGPEFDVSQLTKDATIRVNSWPLIALRQYVFLRLSGTNSNGSAYNETFWQPPSGQTNQTWINQGYYTQAIPLATLKNLKDGSDLDLEFKVGLGGSQVEAEAVTLQGRRYIVKALVELTPEITSAKGSSSGADIPEGGTTIETSVVLGGTASKNQQIQLYDGLIPVGAAVDVGPDGDWNRQLDGLSTTRHSFTAKALYGSGMVSAARTFTTIVVGGYENWETVGYREFSFTPIKFESGLEVQMLHQGSTNLVCQITSGQAGLGSYTAYLSNHSKTRYRWVGGVNNVSFRVGNLHKVGHTVSFFDSSGARLQSLTLPLSGSSSAPLNYRAPSGRKISYFEIDCLDEPGGGDIAFELDEIRWFD</sequence>
<protein>
    <submittedName>
        <fullName evidence="1">Uncharacterized protein</fullName>
    </submittedName>
</protein>
<dbReference type="EMBL" id="JAMSHA010000003">
    <property type="protein sequence ID" value="MCV2221683.1"/>
    <property type="molecule type" value="Genomic_DNA"/>
</dbReference>
<reference evidence="1" key="1">
    <citation type="submission" date="2022-06" db="EMBL/GenBank/DDBJ databases">
        <title>De novo draft assembly of the Pseudomonas mercurotoleraris sp. nov., isolated from the plants rhizosphere.</title>
        <authorList>
            <person name="Robas M."/>
            <person name="Gonzalez D."/>
            <person name="Fernandez V.M."/>
            <person name="Luna L."/>
            <person name="Provanza A."/>
            <person name="Jimenez P.A."/>
        </authorList>
    </citation>
    <scope>NUCLEOTIDE SEQUENCE</scope>
    <source>
        <strain evidence="1">SAICEUPSM</strain>
    </source>
</reference>
<keyword evidence="2" id="KW-1185">Reference proteome</keyword>
<dbReference type="RefSeq" id="WP_263470131.1">
    <property type="nucleotide sequence ID" value="NZ_JAMSHA010000003.1"/>
</dbReference>
<accession>A0ABT2XTL9</accession>
<organism evidence="1 2">
    <name type="scientific">Pseudomonas mercuritolerans</name>
    <dbReference type="NCBI Taxonomy" id="2951809"/>
    <lineage>
        <taxon>Bacteria</taxon>
        <taxon>Pseudomonadati</taxon>
        <taxon>Pseudomonadota</taxon>
        <taxon>Gammaproteobacteria</taxon>
        <taxon>Pseudomonadales</taxon>
        <taxon>Pseudomonadaceae</taxon>
        <taxon>Pseudomonas</taxon>
    </lineage>
</organism>
<gene>
    <name evidence="1" type="ORF">ND528_08885</name>
</gene>
<evidence type="ECO:0000313" key="1">
    <source>
        <dbReference type="EMBL" id="MCV2221683.1"/>
    </source>
</evidence>
<proteinExistence type="predicted"/>
<dbReference type="Proteomes" id="UP001063475">
    <property type="component" value="Unassembled WGS sequence"/>
</dbReference>
<name>A0ABT2XTL9_9PSED</name>
<comment type="caution">
    <text evidence="1">The sequence shown here is derived from an EMBL/GenBank/DDBJ whole genome shotgun (WGS) entry which is preliminary data.</text>
</comment>
<evidence type="ECO:0000313" key="2">
    <source>
        <dbReference type="Proteomes" id="UP001063475"/>
    </source>
</evidence>